<keyword evidence="1" id="KW-0862">Zinc</keyword>
<accession>A0A5C2S994</accession>
<name>A0A5C2S994_9APHY</name>
<evidence type="ECO:0000256" key="2">
    <source>
        <dbReference type="SAM" id="MobiDB-lite"/>
    </source>
</evidence>
<dbReference type="Gene3D" id="3.30.160.60">
    <property type="entry name" value="Classic Zinc Finger"/>
    <property type="match status" value="1"/>
</dbReference>
<keyword evidence="1" id="KW-0863">Zinc-finger</keyword>
<feature type="compositionally biased region" description="Low complexity" evidence="2">
    <location>
        <begin position="264"/>
        <end position="296"/>
    </location>
</feature>
<evidence type="ECO:0000256" key="1">
    <source>
        <dbReference type="PROSITE-ProRule" id="PRU00042"/>
    </source>
</evidence>
<dbReference type="GO" id="GO:0008270">
    <property type="term" value="F:zinc ion binding"/>
    <property type="evidence" value="ECO:0007669"/>
    <property type="project" value="UniProtKB-KW"/>
</dbReference>
<dbReference type="SMART" id="SM00355">
    <property type="entry name" value="ZnF_C2H2"/>
    <property type="match status" value="1"/>
</dbReference>
<sequence length="439" mass="46419">MNPPLYSGADPALLNDSDVGDYCASASANADTAFHHDMWSGDTSLAHTAPLSHVAPFNYGAAQAHALSEQDLARFHLASLQPQTYGLPSYVEPSAAAFNNVHGWTEAPSLQRTTSHPPFVAAYQYLPLSAQTSTALDPLALWMQSEPVALPQQSWANPGVSALGQNSQMQAYPLDLSVFQDQVGTVPEVRASTSMTNAGVVPTHAGEHHASHFDEFCALENVHSTIGGAPQFCPTPQASSSSQEGLLAPPSTKTPSVPVPDSPSPASSAASPPSDPSSSPSAEASSPSSDTPLSLPFDTPSSLARACGPQKKKRAHPQQSPESPRRFRCAYPGCGYVTKRKVDLSRHKSTHLGLKPWICCGFPVGFHPEAHAKGDGKVRVIAGVSFVGGCGKKYSREDSLVRHLKPPKPENEEGGSGERKLPGCVGDAHAKWQLGSWLE</sequence>
<proteinExistence type="predicted"/>
<feature type="compositionally biased region" description="Polar residues" evidence="2">
    <location>
        <begin position="234"/>
        <end position="244"/>
    </location>
</feature>
<dbReference type="PROSITE" id="PS50157">
    <property type="entry name" value="ZINC_FINGER_C2H2_2"/>
    <property type="match status" value="1"/>
</dbReference>
<protein>
    <recommendedName>
        <fullName evidence="3">C2H2-type domain-containing protein</fullName>
    </recommendedName>
</protein>
<evidence type="ECO:0000259" key="3">
    <source>
        <dbReference type="PROSITE" id="PS50157"/>
    </source>
</evidence>
<dbReference type="SUPFAM" id="SSF57667">
    <property type="entry name" value="beta-beta-alpha zinc fingers"/>
    <property type="match status" value="1"/>
</dbReference>
<dbReference type="STRING" id="1328759.A0A5C2S994"/>
<gene>
    <name evidence="4" type="ORF">L227DRAFT_526043</name>
</gene>
<feature type="region of interest" description="Disordered" evidence="2">
    <location>
        <begin position="230"/>
        <end position="326"/>
    </location>
</feature>
<dbReference type="InterPro" id="IPR036236">
    <property type="entry name" value="Znf_C2H2_sf"/>
</dbReference>
<keyword evidence="5" id="KW-1185">Reference proteome</keyword>
<dbReference type="Proteomes" id="UP000313359">
    <property type="component" value="Unassembled WGS sequence"/>
</dbReference>
<feature type="domain" description="C2H2-type" evidence="3">
    <location>
        <begin position="327"/>
        <end position="356"/>
    </location>
</feature>
<evidence type="ECO:0000313" key="4">
    <source>
        <dbReference type="EMBL" id="RPD60280.1"/>
    </source>
</evidence>
<dbReference type="AlphaFoldDB" id="A0A5C2S994"/>
<dbReference type="InterPro" id="IPR013087">
    <property type="entry name" value="Znf_C2H2_type"/>
</dbReference>
<dbReference type="OrthoDB" id="8922241at2759"/>
<organism evidence="4 5">
    <name type="scientific">Lentinus tigrinus ALCF2SS1-6</name>
    <dbReference type="NCBI Taxonomy" id="1328759"/>
    <lineage>
        <taxon>Eukaryota</taxon>
        <taxon>Fungi</taxon>
        <taxon>Dikarya</taxon>
        <taxon>Basidiomycota</taxon>
        <taxon>Agaricomycotina</taxon>
        <taxon>Agaricomycetes</taxon>
        <taxon>Polyporales</taxon>
        <taxon>Polyporaceae</taxon>
        <taxon>Lentinus</taxon>
    </lineage>
</organism>
<keyword evidence="1" id="KW-0479">Metal-binding</keyword>
<dbReference type="EMBL" id="ML122266">
    <property type="protein sequence ID" value="RPD60280.1"/>
    <property type="molecule type" value="Genomic_DNA"/>
</dbReference>
<reference evidence="4" key="1">
    <citation type="journal article" date="2018" name="Genome Biol. Evol.">
        <title>Genomics and development of Lentinus tigrinus, a white-rot wood-decaying mushroom with dimorphic fruiting bodies.</title>
        <authorList>
            <person name="Wu B."/>
            <person name="Xu Z."/>
            <person name="Knudson A."/>
            <person name="Carlson A."/>
            <person name="Chen N."/>
            <person name="Kovaka S."/>
            <person name="LaButti K."/>
            <person name="Lipzen A."/>
            <person name="Pennachio C."/>
            <person name="Riley R."/>
            <person name="Schakwitz W."/>
            <person name="Umezawa K."/>
            <person name="Ohm R.A."/>
            <person name="Grigoriev I.V."/>
            <person name="Nagy L.G."/>
            <person name="Gibbons J."/>
            <person name="Hibbett D."/>
        </authorList>
    </citation>
    <scope>NUCLEOTIDE SEQUENCE [LARGE SCALE GENOMIC DNA]</scope>
    <source>
        <strain evidence="4">ALCF2SS1-6</strain>
    </source>
</reference>
<evidence type="ECO:0000313" key="5">
    <source>
        <dbReference type="Proteomes" id="UP000313359"/>
    </source>
</evidence>
<feature type="compositionally biased region" description="Basic and acidic residues" evidence="2">
    <location>
        <begin position="403"/>
        <end position="421"/>
    </location>
</feature>
<feature type="region of interest" description="Disordered" evidence="2">
    <location>
        <begin position="403"/>
        <end position="424"/>
    </location>
</feature>